<evidence type="ECO:0000313" key="2">
    <source>
        <dbReference type="Proteomes" id="UP000805193"/>
    </source>
</evidence>
<dbReference type="EMBL" id="JABSTQ010010367">
    <property type="protein sequence ID" value="KAG0421438.1"/>
    <property type="molecule type" value="Genomic_DNA"/>
</dbReference>
<keyword evidence="2" id="KW-1185">Reference proteome</keyword>
<organism evidence="1 2">
    <name type="scientific">Ixodes persulcatus</name>
    <name type="common">Taiga tick</name>
    <dbReference type="NCBI Taxonomy" id="34615"/>
    <lineage>
        <taxon>Eukaryota</taxon>
        <taxon>Metazoa</taxon>
        <taxon>Ecdysozoa</taxon>
        <taxon>Arthropoda</taxon>
        <taxon>Chelicerata</taxon>
        <taxon>Arachnida</taxon>
        <taxon>Acari</taxon>
        <taxon>Parasitiformes</taxon>
        <taxon>Ixodida</taxon>
        <taxon>Ixodoidea</taxon>
        <taxon>Ixodidae</taxon>
        <taxon>Ixodinae</taxon>
        <taxon>Ixodes</taxon>
    </lineage>
</organism>
<protein>
    <submittedName>
        <fullName evidence="1">Uncharacterized protein</fullName>
    </submittedName>
</protein>
<gene>
    <name evidence="1" type="ORF">HPB47_002664</name>
</gene>
<reference evidence="1 2" key="1">
    <citation type="journal article" date="2020" name="Cell">
        <title>Large-Scale Comparative Analyses of Tick Genomes Elucidate Their Genetic Diversity and Vector Capacities.</title>
        <authorList>
            <consortium name="Tick Genome and Microbiome Consortium (TIGMIC)"/>
            <person name="Jia N."/>
            <person name="Wang J."/>
            <person name="Shi W."/>
            <person name="Du L."/>
            <person name="Sun Y."/>
            <person name="Zhan W."/>
            <person name="Jiang J.F."/>
            <person name="Wang Q."/>
            <person name="Zhang B."/>
            <person name="Ji P."/>
            <person name="Bell-Sakyi L."/>
            <person name="Cui X.M."/>
            <person name="Yuan T.T."/>
            <person name="Jiang B.G."/>
            <person name="Yang W.F."/>
            <person name="Lam T.T."/>
            <person name="Chang Q.C."/>
            <person name="Ding S.J."/>
            <person name="Wang X.J."/>
            <person name="Zhu J.G."/>
            <person name="Ruan X.D."/>
            <person name="Zhao L."/>
            <person name="Wei J.T."/>
            <person name="Ye R.Z."/>
            <person name="Que T.C."/>
            <person name="Du C.H."/>
            <person name="Zhou Y.H."/>
            <person name="Cheng J.X."/>
            <person name="Dai P.F."/>
            <person name="Guo W.B."/>
            <person name="Han X.H."/>
            <person name="Huang E.J."/>
            <person name="Li L.F."/>
            <person name="Wei W."/>
            <person name="Gao Y.C."/>
            <person name="Liu J.Z."/>
            <person name="Shao H.Z."/>
            <person name="Wang X."/>
            <person name="Wang C.C."/>
            <person name="Yang T.C."/>
            <person name="Huo Q.B."/>
            <person name="Li W."/>
            <person name="Chen H.Y."/>
            <person name="Chen S.E."/>
            <person name="Zhou L.G."/>
            <person name="Ni X.B."/>
            <person name="Tian J.H."/>
            <person name="Sheng Y."/>
            <person name="Liu T."/>
            <person name="Pan Y.S."/>
            <person name="Xia L.Y."/>
            <person name="Li J."/>
            <person name="Zhao F."/>
            <person name="Cao W.C."/>
        </authorList>
    </citation>
    <scope>NUCLEOTIDE SEQUENCE [LARGE SCALE GENOMIC DNA]</scope>
    <source>
        <strain evidence="1">Iper-2018</strain>
    </source>
</reference>
<name>A0AC60PLQ6_IXOPE</name>
<evidence type="ECO:0000313" key="1">
    <source>
        <dbReference type="EMBL" id="KAG0421438.1"/>
    </source>
</evidence>
<sequence>MEQGVLKFRLDHRTSSTVSELVAISESIKYIIRTVPRAWSIFTDSKAALQSMQHYLRRGANEQLTFTVDSLCQQAQKAGSQAILASLVKRPLTKQQRAGTTTYLAFLFHIQERTLVPRFSGSEKR</sequence>
<dbReference type="Proteomes" id="UP000805193">
    <property type="component" value="Unassembled WGS sequence"/>
</dbReference>
<comment type="caution">
    <text evidence="1">The sequence shown here is derived from an EMBL/GenBank/DDBJ whole genome shotgun (WGS) entry which is preliminary data.</text>
</comment>
<proteinExistence type="predicted"/>
<accession>A0AC60PLQ6</accession>